<dbReference type="InterPro" id="IPR002110">
    <property type="entry name" value="Ankyrin_rpt"/>
</dbReference>
<feature type="repeat" description="ANK" evidence="3">
    <location>
        <begin position="257"/>
        <end position="290"/>
    </location>
</feature>
<dbReference type="Gene3D" id="1.25.40.20">
    <property type="entry name" value="Ankyrin repeat-containing domain"/>
    <property type="match status" value="2"/>
</dbReference>
<dbReference type="PANTHER" id="PTHR24198:SF165">
    <property type="entry name" value="ANKYRIN REPEAT-CONTAINING PROTEIN-RELATED"/>
    <property type="match status" value="1"/>
</dbReference>
<dbReference type="GeneID" id="92083499"/>
<feature type="repeat" description="ANK" evidence="3">
    <location>
        <begin position="226"/>
        <end position="254"/>
    </location>
</feature>
<dbReference type="RefSeq" id="XP_066692675.1">
    <property type="nucleotide sequence ID" value="XM_066850437.1"/>
</dbReference>
<reference evidence="4 5" key="1">
    <citation type="submission" date="2023-01" db="EMBL/GenBank/DDBJ databases">
        <title>Analysis of 21 Apiospora genomes using comparative genomics revels a genus with tremendous synthesis potential of carbohydrate active enzymes and secondary metabolites.</title>
        <authorList>
            <person name="Sorensen T."/>
        </authorList>
    </citation>
    <scope>NUCLEOTIDE SEQUENCE [LARGE SCALE GENOMIC DNA]</scope>
    <source>
        <strain evidence="4 5">CBS 24483</strain>
    </source>
</reference>
<dbReference type="InterPro" id="IPR036770">
    <property type="entry name" value="Ankyrin_rpt-contain_sf"/>
</dbReference>
<evidence type="ECO:0008006" key="6">
    <source>
        <dbReference type="Google" id="ProtNLM"/>
    </source>
</evidence>
<evidence type="ECO:0000313" key="5">
    <source>
        <dbReference type="Proteomes" id="UP001391051"/>
    </source>
</evidence>
<feature type="repeat" description="ANK" evidence="3">
    <location>
        <begin position="455"/>
        <end position="488"/>
    </location>
</feature>
<evidence type="ECO:0000313" key="4">
    <source>
        <dbReference type="EMBL" id="KAK7937347.1"/>
    </source>
</evidence>
<evidence type="ECO:0000256" key="1">
    <source>
        <dbReference type="ARBA" id="ARBA00022737"/>
    </source>
</evidence>
<keyword evidence="2 3" id="KW-0040">ANK repeat</keyword>
<protein>
    <recommendedName>
        <fullName evidence="6">Ankyrin</fullName>
    </recommendedName>
</protein>
<dbReference type="SUPFAM" id="SSF48403">
    <property type="entry name" value="Ankyrin repeat"/>
    <property type="match status" value="1"/>
</dbReference>
<proteinExistence type="predicted"/>
<dbReference type="Pfam" id="PF12796">
    <property type="entry name" value="Ank_2"/>
    <property type="match status" value="1"/>
</dbReference>
<accession>A0ABR1PSM7</accession>
<sequence length="643" mass="73042">MDTDTEESSRKMADVETSSEKLPCDIYRIVAHSYLQNPVDVFNLGRTCRDHWRLLRDEVYETEVDRKWERDELHCLTEPKWRPLTILQWAAVAGNEAVAENVTTVAGRVWPEDVFLKHLDSLNSALHFAAWYGNAGILKLLSQVRINGQLPDMNSLAGITFKVRLTSDSQHHVYDVFRYINPSMGCFPQGGTGGWTDRSFSPECSEHCDPPRRLRTDLDFDPVVHPLHLACFMGMEKVVAAILAKGADSNNKADNLEGSMPLMWAVTRPNTDTVMDCLLGHGAEIMLVDELGRDALAWAVLCKSHEKALRLVKAGARADFAFDRNLLGDEGEPYKGCTLGLCMEDDAYLPCTKLILQRFPDFPEGLMRNCVNHAFGDVAKNRETIRWLIDQGIGLDPIQEGEFEPQERWYIPPKMEGLGMSPIHHIAGSDALPLDLLSKLLDKRPQDINLVSVPTGHTPLSVALKLGYESEKVAFLLAHGADPAACTVDNGRNILVAVKKGLRASTIKDIEGRLNADQFQRLKPGWRTRFLRQEKWAITKKQLKQLWDLDVIFWQACTLIDSHGLSIRDVIELHQSGKDVKAELERLNAEKEKKASLGVEDFRRVYTRKRERRRRKSLRRHRLGLFDIPRRRRTISSYLHFPE</sequence>
<gene>
    <name evidence="4" type="ORF">PG986_014215</name>
</gene>
<dbReference type="EMBL" id="JAQQWE010000010">
    <property type="protein sequence ID" value="KAK7937347.1"/>
    <property type="molecule type" value="Genomic_DNA"/>
</dbReference>
<dbReference type="Proteomes" id="UP001391051">
    <property type="component" value="Unassembled WGS sequence"/>
</dbReference>
<dbReference type="SMART" id="SM00248">
    <property type="entry name" value="ANK"/>
    <property type="match status" value="6"/>
</dbReference>
<dbReference type="PROSITE" id="PS50088">
    <property type="entry name" value="ANK_REPEAT"/>
    <property type="match status" value="3"/>
</dbReference>
<evidence type="ECO:0000256" key="2">
    <source>
        <dbReference type="ARBA" id="ARBA00023043"/>
    </source>
</evidence>
<organism evidence="4 5">
    <name type="scientific">Apiospora aurea</name>
    <dbReference type="NCBI Taxonomy" id="335848"/>
    <lineage>
        <taxon>Eukaryota</taxon>
        <taxon>Fungi</taxon>
        <taxon>Dikarya</taxon>
        <taxon>Ascomycota</taxon>
        <taxon>Pezizomycotina</taxon>
        <taxon>Sordariomycetes</taxon>
        <taxon>Xylariomycetidae</taxon>
        <taxon>Amphisphaeriales</taxon>
        <taxon>Apiosporaceae</taxon>
        <taxon>Apiospora</taxon>
    </lineage>
</organism>
<dbReference type="PANTHER" id="PTHR24198">
    <property type="entry name" value="ANKYRIN REPEAT AND PROTEIN KINASE DOMAIN-CONTAINING PROTEIN"/>
    <property type="match status" value="1"/>
</dbReference>
<evidence type="ECO:0000256" key="3">
    <source>
        <dbReference type="PROSITE-ProRule" id="PRU00023"/>
    </source>
</evidence>
<keyword evidence="5" id="KW-1185">Reference proteome</keyword>
<name>A0ABR1PSM7_9PEZI</name>
<comment type="caution">
    <text evidence="4">The sequence shown here is derived from an EMBL/GenBank/DDBJ whole genome shotgun (WGS) entry which is preliminary data.</text>
</comment>
<dbReference type="PROSITE" id="PS50297">
    <property type="entry name" value="ANK_REP_REGION"/>
    <property type="match status" value="1"/>
</dbReference>
<keyword evidence="1" id="KW-0677">Repeat</keyword>